<dbReference type="AlphaFoldDB" id="A0A2U1K7B7"/>
<protein>
    <submittedName>
        <fullName evidence="3">Glycosyltransferase family 2 protein</fullName>
    </submittedName>
</protein>
<organism evidence="3 4">
    <name type="scientific">Pueribacillus theae</name>
    <dbReference type="NCBI Taxonomy" id="2171751"/>
    <lineage>
        <taxon>Bacteria</taxon>
        <taxon>Bacillati</taxon>
        <taxon>Bacillota</taxon>
        <taxon>Bacilli</taxon>
        <taxon>Bacillales</taxon>
        <taxon>Bacillaceae</taxon>
        <taxon>Pueribacillus</taxon>
    </lineage>
</organism>
<dbReference type="OrthoDB" id="396512at2"/>
<proteinExistence type="inferred from homology"/>
<dbReference type="CDD" id="cd00761">
    <property type="entry name" value="Glyco_tranf_GTA_type"/>
    <property type="match status" value="1"/>
</dbReference>
<keyword evidence="3" id="KW-0808">Transferase</keyword>
<dbReference type="RefSeq" id="WP_116553437.1">
    <property type="nucleotide sequence ID" value="NZ_QCZG01000004.1"/>
</dbReference>
<dbReference type="PANTHER" id="PTHR22916">
    <property type="entry name" value="GLYCOSYLTRANSFERASE"/>
    <property type="match status" value="1"/>
</dbReference>
<dbReference type="Pfam" id="PF00535">
    <property type="entry name" value="Glycos_transf_2"/>
    <property type="match status" value="1"/>
</dbReference>
<comment type="similarity">
    <text evidence="1">Belongs to the glycosyltransferase 2 family.</text>
</comment>
<comment type="caution">
    <text evidence="3">The sequence shown here is derived from an EMBL/GenBank/DDBJ whole genome shotgun (WGS) entry which is preliminary data.</text>
</comment>
<reference evidence="3 4" key="1">
    <citation type="submission" date="2018-04" db="EMBL/GenBank/DDBJ databases">
        <title>Camelliibacillus theae gen. nov., sp. nov., isolated from Pu'er tea.</title>
        <authorList>
            <person name="Niu L."/>
        </authorList>
    </citation>
    <scope>NUCLEOTIDE SEQUENCE [LARGE SCALE GENOMIC DNA]</scope>
    <source>
        <strain evidence="3 4">T8</strain>
    </source>
</reference>
<evidence type="ECO:0000259" key="2">
    <source>
        <dbReference type="Pfam" id="PF00535"/>
    </source>
</evidence>
<sequence length="513" mass="60984">MGSIMNRIYSAFLSDKKFLEKISYNNEGYYVHSPRIDKQYQVTVIMPVYNAEKTLKKTIDSVINQTIGFKNIELLIVDDKSNDSSRAIILEYAKKHSNIVPVFLKENTGSPAKPRNLGMDLATGKYLMFIDADDWLDNNGIKILHDTLERTGDNYAIGRTIQVTDKKMEITGEYNSCETRDSIVPYTIPHLFQHLGPTARMMRTTFLKEHHFRFPNMKFAEDKQFFIDVLTNCPTISTTKEVVYYVNRYKENKSLVSTTTIFEKTDTNIAVIKYVIQKKLPEKIERMILNRLYEFDCITRLFNREHFLKSKQKEKYYEKFREVLSTTKELRYDFTENFFEPWHKVLVNLFREERYDDIVTLIQWSLRDTTKETVIKDGLPYYRLPFDGKYQFTRITNLAYHEGLFREENELLLHFKVYGDHLSELHSFVIRQRHNELNQIELPIQHVKDNLYEVRLPYHQLSELSSNSYAMFIKYCNYRKLYIKMNTRMILNDGRKKMDFYTTIGDNFGLSIK</sequence>
<dbReference type="InterPro" id="IPR029044">
    <property type="entry name" value="Nucleotide-diphossugar_trans"/>
</dbReference>
<dbReference type="GO" id="GO:0016758">
    <property type="term" value="F:hexosyltransferase activity"/>
    <property type="evidence" value="ECO:0007669"/>
    <property type="project" value="UniProtKB-ARBA"/>
</dbReference>
<evidence type="ECO:0000313" key="3">
    <source>
        <dbReference type="EMBL" id="PWA12883.1"/>
    </source>
</evidence>
<dbReference type="SUPFAM" id="SSF53448">
    <property type="entry name" value="Nucleotide-diphospho-sugar transferases"/>
    <property type="match status" value="1"/>
</dbReference>
<name>A0A2U1K7B7_9BACI</name>
<gene>
    <name evidence="3" type="ORF">DCC39_03160</name>
</gene>
<feature type="domain" description="Glycosyltransferase 2-like" evidence="2">
    <location>
        <begin position="43"/>
        <end position="207"/>
    </location>
</feature>
<dbReference type="InterPro" id="IPR001173">
    <property type="entry name" value="Glyco_trans_2-like"/>
</dbReference>
<keyword evidence="4" id="KW-1185">Reference proteome</keyword>
<dbReference type="EMBL" id="QCZG01000004">
    <property type="protein sequence ID" value="PWA12883.1"/>
    <property type="molecule type" value="Genomic_DNA"/>
</dbReference>
<evidence type="ECO:0000313" key="4">
    <source>
        <dbReference type="Proteomes" id="UP000245998"/>
    </source>
</evidence>
<dbReference type="Gene3D" id="3.90.550.10">
    <property type="entry name" value="Spore Coat Polysaccharide Biosynthesis Protein SpsA, Chain A"/>
    <property type="match status" value="1"/>
</dbReference>
<accession>A0A2U1K7B7</accession>
<dbReference type="PANTHER" id="PTHR22916:SF3">
    <property type="entry name" value="UDP-GLCNAC:BETAGAL BETA-1,3-N-ACETYLGLUCOSAMINYLTRANSFERASE-LIKE PROTEIN 1"/>
    <property type="match status" value="1"/>
</dbReference>
<evidence type="ECO:0000256" key="1">
    <source>
        <dbReference type="ARBA" id="ARBA00006739"/>
    </source>
</evidence>
<dbReference type="Proteomes" id="UP000245998">
    <property type="component" value="Unassembled WGS sequence"/>
</dbReference>